<dbReference type="Pfam" id="PF18426">
    <property type="entry name" value="Tli4_C"/>
    <property type="match status" value="1"/>
</dbReference>
<feature type="signal peptide" evidence="1">
    <location>
        <begin position="1"/>
        <end position="24"/>
    </location>
</feature>
<evidence type="ECO:0000259" key="2">
    <source>
        <dbReference type="Pfam" id="PF18426"/>
    </source>
</evidence>
<reference evidence="5" key="1">
    <citation type="journal article" date="2019" name="Int. J. Syst. Evol. Microbiol.">
        <title>The Global Catalogue of Microorganisms (GCM) 10K type strain sequencing project: providing services to taxonomists for standard genome sequencing and annotation.</title>
        <authorList>
            <consortium name="The Broad Institute Genomics Platform"/>
            <consortium name="The Broad Institute Genome Sequencing Center for Infectious Disease"/>
            <person name="Wu L."/>
            <person name="Ma J."/>
        </authorList>
    </citation>
    <scope>NUCLEOTIDE SEQUENCE [LARGE SCALE GENOMIC DNA]</scope>
    <source>
        <strain evidence="5">JCM 16916</strain>
    </source>
</reference>
<comment type="caution">
    <text evidence="4">The sequence shown here is derived from an EMBL/GenBank/DDBJ whole genome shotgun (WGS) entry which is preliminary data.</text>
</comment>
<name>A0ABP7MMW0_9GAMM</name>
<feature type="domain" description="Tle cognate immunity protein 4 N-terminal" evidence="3">
    <location>
        <begin position="37"/>
        <end position="113"/>
    </location>
</feature>
<evidence type="ECO:0000259" key="3">
    <source>
        <dbReference type="Pfam" id="PF18443"/>
    </source>
</evidence>
<accession>A0ABP7MMW0</accession>
<feature type="domain" description="Tle cognate immunity protein 4 C-terminal" evidence="2">
    <location>
        <begin position="172"/>
        <end position="321"/>
    </location>
</feature>
<dbReference type="EMBL" id="BAAAZU010000012">
    <property type="protein sequence ID" value="GAA3926627.1"/>
    <property type="molecule type" value="Genomic_DNA"/>
</dbReference>
<evidence type="ECO:0000256" key="1">
    <source>
        <dbReference type="SAM" id="SignalP"/>
    </source>
</evidence>
<organism evidence="4 5">
    <name type="scientific">Luteimonas lutimaris</name>
    <dbReference type="NCBI Taxonomy" id="698645"/>
    <lineage>
        <taxon>Bacteria</taxon>
        <taxon>Pseudomonadati</taxon>
        <taxon>Pseudomonadota</taxon>
        <taxon>Gammaproteobacteria</taxon>
        <taxon>Lysobacterales</taxon>
        <taxon>Lysobacteraceae</taxon>
        <taxon>Luteimonas</taxon>
    </lineage>
</organism>
<keyword evidence="5" id="KW-1185">Reference proteome</keyword>
<gene>
    <name evidence="4" type="ORF">GCM10022229_20940</name>
</gene>
<dbReference type="Pfam" id="PF18443">
    <property type="entry name" value="Tli4_N"/>
    <property type="match status" value="1"/>
</dbReference>
<dbReference type="InterPro" id="IPR040761">
    <property type="entry name" value="Tli4_N"/>
</dbReference>
<evidence type="ECO:0000313" key="4">
    <source>
        <dbReference type="EMBL" id="GAA3926627.1"/>
    </source>
</evidence>
<sequence>MVRGFMATFLAGLASAALILPADAAAGEATRPAGWSTHCVGRFLIDLPRDAKTRASFTSGGARISTMAGVNAARFRAQVGARESELRSARRNDGGSMLVERYALTPSHEVLVSWSSPAGRRVYRYEEFQYFPDSGALFRFESEGNANASSMEQARAAQKRFGAAVRTRGAGEIPRDAGFCIEDGFVAGSQLNREEVEVGILPGRMSHTRIDLTGFVTRNPEPPLSRRIHKGGGVRVISQKHREIDGMPGDEVVIAEGNGRSTRHEFVWEFPGTPDSLAAPFLKLSMSLEAGALGEGGDFPDLAAATQFWNDMLASLRRRPGAT</sequence>
<keyword evidence="1" id="KW-0732">Signal</keyword>
<proteinExistence type="predicted"/>
<evidence type="ECO:0000313" key="5">
    <source>
        <dbReference type="Proteomes" id="UP001501727"/>
    </source>
</evidence>
<dbReference type="Proteomes" id="UP001501727">
    <property type="component" value="Unassembled WGS sequence"/>
</dbReference>
<feature type="chain" id="PRO_5046886573" evidence="1">
    <location>
        <begin position="25"/>
        <end position="323"/>
    </location>
</feature>
<dbReference type="InterPro" id="IPR041290">
    <property type="entry name" value="Tli4_C"/>
</dbReference>
<protein>
    <submittedName>
        <fullName evidence="4">T6SS immunity protein Tli4 family protein</fullName>
    </submittedName>
</protein>